<dbReference type="NCBIfam" id="NF001843">
    <property type="entry name" value="PRK00567.1-4"/>
    <property type="match status" value="1"/>
</dbReference>
<keyword evidence="4 10" id="KW-1003">Cell membrane</keyword>
<comment type="caution">
    <text evidence="11">The sequence shown here is derived from an EMBL/GenBank/DDBJ whole genome shotgun (WGS) entry which is preliminary data.</text>
</comment>
<keyword evidence="9 10" id="KW-0407">Ion channel</keyword>
<dbReference type="Pfam" id="PF01741">
    <property type="entry name" value="MscL"/>
    <property type="match status" value="1"/>
</dbReference>
<dbReference type="GO" id="GO:0008381">
    <property type="term" value="F:mechanosensitive monoatomic ion channel activity"/>
    <property type="evidence" value="ECO:0007669"/>
    <property type="project" value="UniProtKB-UniRule"/>
</dbReference>
<evidence type="ECO:0000256" key="9">
    <source>
        <dbReference type="ARBA" id="ARBA00023303"/>
    </source>
</evidence>
<dbReference type="InterPro" id="IPR001185">
    <property type="entry name" value="MS_channel"/>
</dbReference>
<keyword evidence="8 10" id="KW-0472">Membrane</keyword>
<dbReference type="Proteomes" id="UP001210809">
    <property type="component" value="Unassembled WGS sequence"/>
</dbReference>
<feature type="transmembrane region" description="Helical" evidence="10">
    <location>
        <begin position="77"/>
        <end position="101"/>
    </location>
</feature>
<evidence type="ECO:0000313" key="12">
    <source>
        <dbReference type="Proteomes" id="UP001210809"/>
    </source>
</evidence>
<evidence type="ECO:0000256" key="4">
    <source>
        <dbReference type="ARBA" id="ARBA00022475"/>
    </source>
</evidence>
<dbReference type="PANTHER" id="PTHR30266">
    <property type="entry name" value="MECHANOSENSITIVE CHANNEL MSCL"/>
    <property type="match status" value="1"/>
</dbReference>
<dbReference type="EMBL" id="JAQLXW010000005">
    <property type="protein sequence ID" value="MDB8003358.1"/>
    <property type="molecule type" value="Genomic_DNA"/>
</dbReference>
<evidence type="ECO:0000256" key="10">
    <source>
        <dbReference type="HAMAP-Rule" id="MF_00115"/>
    </source>
</evidence>
<comment type="subcellular location">
    <subcellularLocation>
        <location evidence="1 10">Cell membrane</location>
        <topology evidence="1 10">Multi-pass membrane protein</topology>
    </subcellularLocation>
</comment>
<dbReference type="GO" id="GO:0005886">
    <property type="term" value="C:plasma membrane"/>
    <property type="evidence" value="ECO:0007669"/>
    <property type="project" value="UniProtKB-SubCell"/>
</dbReference>
<comment type="subunit">
    <text evidence="10">Homopentamer.</text>
</comment>
<comment type="function">
    <text evidence="10">Channel that opens in response to stretch forces in the membrane lipid bilayer. May participate in the regulation of osmotic pressure changes within the cell.</text>
</comment>
<evidence type="ECO:0000256" key="3">
    <source>
        <dbReference type="ARBA" id="ARBA00022448"/>
    </source>
</evidence>
<evidence type="ECO:0000256" key="2">
    <source>
        <dbReference type="ARBA" id="ARBA00007254"/>
    </source>
</evidence>
<dbReference type="NCBIfam" id="TIGR00220">
    <property type="entry name" value="mscL"/>
    <property type="match status" value="1"/>
</dbReference>
<evidence type="ECO:0000313" key="11">
    <source>
        <dbReference type="EMBL" id="MDB8003358.1"/>
    </source>
</evidence>
<dbReference type="PROSITE" id="PS01327">
    <property type="entry name" value="MSCL"/>
    <property type="match status" value="1"/>
</dbReference>
<keyword evidence="3 10" id="KW-0813">Transport</keyword>
<reference evidence="11" key="1">
    <citation type="submission" date="2023-01" db="EMBL/GenBank/DDBJ databases">
        <title>Human gut microbiome strain richness.</title>
        <authorList>
            <person name="Chen-Liaw A."/>
        </authorList>
    </citation>
    <scope>NUCLEOTIDE SEQUENCE</scope>
    <source>
        <strain evidence="11">1001283st1_G1_1001283B150217_161031</strain>
    </source>
</reference>
<dbReference type="AlphaFoldDB" id="A0AAW6D286"/>
<keyword evidence="6 10" id="KW-1133">Transmembrane helix</keyword>
<proteinExistence type="inferred from homology"/>
<dbReference type="Gene3D" id="1.10.1200.120">
    <property type="entry name" value="Large-conductance mechanosensitive channel, MscL, domain 1"/>
    <property type="match status" value="1"/>
</dbReference>
<name>A0AAW6D286_9FIRM</name>
<sequence length="157" mass="17118">MKFISEFKDFISKGNVMDMAVGMIVGAAFTAIVTSLVNNILMPALGMITGQIDFSDLKIVLKAAVKEGTEIIEPEVAIGYGAFINSVISFLLIALSVFILIKVLGAFKRKKAEAPKEEPKPDPQIELLTEIRDLLKGESAVKAECEEEEKEPETVTE</sequence>
<organism evidence="11 12">
    <name type="scientific">[Eubacterium] siraeum</name>
    <dbReference type="NCBI Taxonomy" id="39492"/>
    <lineage>
        <taxon>Bacteria</taxon>
        <taxon>Bacillati</taxon>
        <taxon>Bacillota</taxon>
        <taxon>Clostridia</taxon>
        <taxon>Eubacteriales</taxon>
        <taxon>Oscillospiraceae</taxon>
        <taxon>Oscillospiraceae incertae sedis</taxon>
    </lineage>
</organism>
<dbReference type="PRINTS" id="PR01264">
    <property type="entry name" value="MECHCHANNEL"/>
</dbReference>
<dbReference type="SUPFAM" id="SSF81330">
    <property type="entry name" value="Gated mechanosensitive channel"/>
    <property type="match status" value="1"/>
</dbReference>
<evidence type="ECO:0000256" key="5">
    <source>
        <dbReference type="ARBA" id="ARBA00022692"/>
    </source>
</evidence>
<keyword evidence="5 10" id="KW-0812">Transmembrane</keyword>
<dbReference type="InterPro" id="IPR037673">
    <property type="entry name" value="MSC/AndL"/>
</dbReference>
<evidence type="ECO:0000256" key="1">
    <source>
        <dbReference type="ARBA" id="ARBA00004651"/>
    </source>
</evidence>
<evidence type="ECO:0000256" key="7">
    <source>
        <dbReference type="ARBA" id="ARBA00023065"/>
    </source>
</evidence>
<comment type="similarity">
    <text evidence="2 10">Belongs to the MscL family.</text>
</comment>
<feature type="transmembrane region" description="Helical" evidence="10">
    <location>
        <begin position="20"/>
        <end position="41"/>
    </location>
</feature>
<keyword evidence="7 10" id="KW-0406">Ion transport</keyword>
<evidence type="ECO:0000256" key="6">
    <source>
        <dbReference type="ARBA" id="ARBA00022989"/>
    </source>
</evidence>
<dbReference type="InterPro" id="IPR036019">
    <property type="entry name" value="MscL_channel"/>
</dbReference>
<dbReference type="PANTHER" id="PTHR30266:SF2">
    <property type="entry name" value="LARGE-CONDUCTANCE MECHANOSENSITIVE CHANNEL"/>
    <property type="match status" value="1"/>
</dbReference>
<gene>
    <name evidence="10 11" type="primary">mscL</name>
    <name evidence="11" type="ORF">PNE09_04650</name>
</gene>
<accession>A0AAW6D286</accession>
<protein>
    <recommendedName>
        <fullName evidence="10">Large-conductance mechanosensitive channel</fullName>
    </recommendedName>
</protein>
<dbReference type="InterPro" id="IPR019823">
    <property type="entry name" value="Mechanosensitive_channel_CS"/>
</dbReference>
<dbReference type="HAMAP" id="MF_00115">
    <property type="entry name" value="MscL"/>
    <property type="match status" value="1"/>
</dbReference>
<evidence type="ECO:0000256" key="8">
    <source>
        <dbReference type="ARBA" id="ARBA00023136"/>
    </source>
</evidence>